<evidence type="ECO:0000313" key="6">
    <source>
        <dbReference type="Proteomes" id="UP000527315"/>
    </source>
</evidence>
<dbReference type="Pfam" id="PF13563">
    <property type="entry name" value="2_5_RNA_ligase2"/>
    <property type="match status" value="1"/>
</dbReference>
<feature type="active site" description="Proton acceptor" evidence="2">
    <location>
        <position position="119"/>
    </location>
</feature>
<dbReference type="Proteomes" id="UP000680185">
    <property type="component" value="Unassembled WGS sequence"/>
</dbReference>
<comment type="catalytic activity">
    <reaction evidence="2">
        <text>a 3'-end 2',3'-cyclophospho-ribonucleotide-RNA + H2O = a 3'-end 2'-phospho-ribonucleotide-RNA + H(+)</text>
        <dbReference type="Rhea" id="RHEA:11828"/>
        <dbReference type="Rhea" id="RHEA-COMP:10464"/>
        <dbReference type="Rhea" id="RHEA-COMP:17353"/>
        <dbReference type="ChEBI" id="CHEBI:15377"/>
        <dbReference type="ChEBI" id="CHEBI:15378"/>
        <dbReference type="ChEBI" id="CHEBI:83064"/>
        <dbReference type="ChEBI" id="CHEBI:173113"/>
        <dbReference type="EC" id="3.1.4.58"/>
    </reaction>
</comment>
<dbReference type="Gene3D" id="3.90.1140.10">
    <property type="entry name" value="Cyclic phosphodiesterase"/>
    <property type="match status" value="1"/>
</dbReference>
<dbReference type="AlphaFoldDB" id="A0A7J4KWE1"/>
<dbReference type="GO" id="GO:0004113">
    <property type="term" value="F:2',3'-cyclic-nucleotide 3'-phosphodiesterase activity"/>
    <property type="evidence" value="ECO:0007669"/>
    <property type="project" value="InterPro"/>
</dbReference>
<dbReference type="PANTHER" id="PTHR35561">
    <property type="entry name" value="RNA 2',3'-CYCLIC PHOSPHODIESTERASE"/>
    <property type="match status" value="1"/>
</dbReference>
<dbReference type="InterPro" id="IPR004175">
    <property type="entry name" value="RNA_CPDase"/>
</dbReference>
<dbReference type="HAMAP" id="MF_01940">
    <property type="entry name" value="RNA_CPDase"/>
    <property type="match status" value="1"/>
</dbReference>
<evidence type="ECO:0000256" key="1">
    <source>
        <dbReference type="ARBA" id="ARBA00022801"/>
    </source>
</evidence>
<gene>
    <name evidence="4" type="primary">thpR</name>
    <name evidence="3" type="ORF">HA222_03840</name>
    <name evidence="4" type="ORF">HA227_04960</name>
    <name evidence="5" type="ORF">J4478_04710</name>
</gene>
<reference evidence="5" key="2">
    <citation type="submission" date="2021-03" db="EMBL/GenBank/DDBJ databases">
        <authorList>
            <person name="Jaffe A."/>
        </authorList>
    </citation>
    <scope>NUCLEOTIDE SEQUENCE</scope>
    <source>
        <strain evidence="5">RIFCSPLOWO2_01_FULL_43_13</strain>
    </source>
</reference>
<dbReference type="PANTHER" id="PTHR35561:SF1">
    <property type="entry name" value="RNA 2',3'-CYCLIC PHOSPHODIESTERASE"/>
    <property type="match status" value="1"/>
</dbReference>
<comment type="caution">
    <text evidence="4">The sequence shown here is derived from an EMBL/GenBank/DDBJ whole genome shotgun (WGS) entry which is preliminary data.</text>
</comment>
<dbReference type="SUPFAM" id="SSF55144">
    <property type="entry name" value="LigT-like"/>
    <property type="match status" value="1"/>
</dbReference>
<proteinExistence type="inferred from homology"/>
<evidence type="ECO:0000313" key="4">
    <source>
        <dbReference type="EMBL" id="HIH33570.1"/>
    </source>
</evidence>
<dbReference type="EMBL" id="JAGVWB010000032">
    <property type="protein sequence ID" value="MBS3058671.1"/>
    <property type="molecule type" value="Genomic_DNA"/>
</dbReference>
<evidence type="ECO:0000313" key="5">
    <source>
        <dbReference type="EMBL" id="MBS3058671.1"/>
    </source>
</evidence>
<protein>
    <recommendedName>
        <fullName evidence="2">RNA 2',3'-cyclic phosphodiesterase</fullName>
        <shortName evidence="2">RNA 2',3'-CPDase</shortName>
        <ecNumber evidence="2">3.1.4.58</ecNumber>
    </recommendedName>
</protein>
<keyword evidence="1 2" id="KW-0378">Hydrolase</keyword>
<dbReference type="GO" id="GO:0008664">
    <property type="term" value="F:RNA 2',3'-cyclic 3'-phosphodiesterase activity"/>
    <property type="evidence" value="ECO:0007669"/>
    <property type="project" value="UniProtKB-EC"/>
</dbReference>
<evidence type="ECO:0000256" key="2">
    <source>
        <dbReference type="HAMAP-Rule" id="MF_01940"/>
    </source>
</evidence>
<feature type="short sequence motif" description="HXTX 2" evidence="2">
    <location>
        <begin position="119"/>
        <end position="122"/>
    </location>
</feature>
<name>A0A7J4KWE1_9ARCH</name>
<dbReference type="EMBL" id="DUFW01000066">
    <property type="protein sequence ID" value="HIH21759.1"/>
    <property type="molecule type" value="Genomic_DNA"/>
</dbReference>
<comment type="function">
    <text evidence="2">Hydrolyzes RNA 2',3'-cyclic phosphodiester to an RNA 2'-phosphomonoester.</text>
</comment>
<evidence type="ECO:0000313" key="3">
    <source>
        <dbReference type="EMBL" id="HIH21759.1"/>
    </source>
</evidence>
<organism evidence="4 6">
    <name type="scientific">Candidatus Iainarchaeum sp</name>
    <dbReference type="NCBI Taxonomy" id="3101447"/>
    <lineage>
        <taxon>Archaea</taxon>
        <taxon>Candidatus Iainarchaeota</taxon>
        <taxon>Candidatus Iainarchaeia</taxon>
        <taxon>Candidatus Iainarchaeales</taxon>
        <taxon>Candidatus Iainarchaeaceae</taxon>
        <taxon>Candidatus Iainarchaeum</taxon>
    </lineage>
</organism>
<comment type="similarity">
    <text evidence="2">Belongs to the 2H phosphoesterase superfamily. ThpR family.</text>
</comment>
<dbReference type="EMBL" id="DUFJ01000108">
    <property type="protein sequence ID" value="HIH33570.1"/>
    <property type="molecule type" value="Genomic_DNA"/>
</dbReference>
<dbReference type="Proteomes" id="UP000590964">
    <property type="component" value="Unassembled WGS sequence"/>
</dbReference>
<reference evidence="3 6" key="1">
    <citation type="journal article" date="2020" name="bioRxiv">
        <title>A rank-normalized archaeal taxonomy based on genome phylogeny resolves widespread incomplete and uneven classifications.</title>
        <authorList>
            <person name="Rinke C."/>
            <person name="Chuvochina M."/>
            <person name="Mussig A.J."/>
            <person name="Chaumeil P.-A."/>
            <person name="Waite D.W."/>
            <person name="Whitman W.B."/>
            <person name="Parks D.H."/>
            <person name="Hugenholtz P."/>
        </authorList>
    </citation>
    <scope>NUCLEOTIDE SEQUENCE [LARGE SCALE GENOMIC DNA]</scope>
    <source>
        <strain evidence="3">UBA10191</strain>
    </source>
</reference>
<accession>A0A7J4KWE1</accession>
<dbReference type="Proteomes" id="UP000527315">
    <property type="component" value="Unassembled WGS sequence"/>
</dbReference>
<dbReference type="NCBIfam" id="TIGR02258">
    <property type="entry name" value="2_5_ligase"/>
    <property type="match status" value="1"/>
</dbReference>
<reference evidence="5" key="3">
    <citation type="submission" date="2021-05" db="EMBL/GenBank/DDBJ databases">
        <title>Protein family content uncovers lineage relationships and bacterial pathway maintenance mechanisms in DPANN archaea.</title>
        <authorList>
            <person name="Castelle C.J."/>
            <person name="Meheust R."/>
            <person name="Jaffe A.L."/>
            <person name="Seitz K."/>
            <person name="Gong X."/>
            <person name="Baker B.J."/>
            <person name="Banfield J.F."/>
        </authorList>
    </citation>
    <scope>NUCLEOTIDE SEQUENCE</scope>
    <source>
        <strain evidence="5">RIFCSPLOWO2_01_FULL_43_13</strain>
    </source>
</reference>
<feature type="short sequence motif" description="HXTX 1" evidence="2">
    <location>
        <begin position="42"/>
        <end position="45"/>
    </location>
</feature>
<dbReference type="InterPro" id="IPR009097">
    <property type="entry name" value="Cyclic_Pdiesterase"/>
</dbReference>
<dbReference type="EC" id="3.1.4.58" evidence="2"/>
<sequence length="179" mass="19634">MESKRLFVSVNVPEGIRERIFSASAKVLGIEGFKLAEKESLHFTLKFLGSTPAERVPEICKSLAAISDFKGFKVSLSGFGAFGRKILWLGVSEGNERMQGLNSAVNKALHLEPESFIPHLTLARNKNASNAEFGKALSVLKKLEISESFLVEGFELMESMLSEKGALHSKIASFRLSKS</sequence>
<feature type="active site" description="Proton donor" evidence="2">
    <location>
        <position position="42"/>
    </location>
</feature>